<evidence type="ECO:0000256" key="1">
    <source>
        <dbReference type="ARBA" id="ARBA00007905"/>
    </source>
</evidence>
<dbReference type="Gene3D" id="3.20.20.100">
    <property type="entry name" value="NADP-dependent oxidoreductase domain"/>
    <property type="match status" value="1"/>
</dbReference>
<dbReference type="PROSITE" id="PS00798">
    <property type="entry name" value="ALDOKETO_REDUCTASE_1"/>
    <property type="match status" value="1"/>
</dbReference>
<evidence type="ECO:0000313" key="6">
    <source>
        <dbReference type="Proteomes" id="UP000199607"/>
    </source>
</evidence>
<dbReference type="Pfam" id="PF00248">
    <property type="entry name" value="Aldo_ket_red"/>
    <property type="match status" value="1"/>
</dbReference>
<comment type="similarity">
    <text evidence="1">Belongs to the aldo/keto reductase family.</text>
</comment>
<keyword evidence="6" id="KW-1185">Reference proteome</keyword>
<dbReference type="InterPro" id="IPR023210">
    <property type="entry name" value="NADP_OxRdtase_dom"/>
</dbReference>
<evidence type="ECO:0000259" key="4">
    <source>
        <dbReference type="Pfam" id="PF00248"/>
    </source>
</evidence>
<sequence>MLFTRFATFLVARQWIDVSESDRDKPDDRTDSNRATSFSVCHTPFIVLAVATAVTNLDLPAIGYGTSGDEDGDVWTDSVAAALHAGYRHVDTAQMYENEAAVGAGIERSDVDREDVVLATKVHPENLAPDDVQRTARESLDRLGVESVDMLYVHWPAKAYDAEATLPAFDELRGDGLTDHVCLSNFTPELLDEARDVLDAPIAAHQVECHPLLPQEELREYAKQHDHTLVAYSPLGRGKIIDHPVLVDVAEKHDVSTAQVCLAWAVEHDVVPIPKSTGDHIADNLDATTLELDEEDLGSIDDIEERRRVIDPEMGPWNRD</sequence>
<dbReference type="SUPFAM" id="SSF51430">
    <property type="entry name" value="NAD(P)-linked oxidoreductase"/>
    <property type="match status" value="1"/>
</dbReference>
<name>A0A1I4FAZ9_9EURY</name>
<evidence type="ECO:0000313" key="5">
    <source>
        <dbReference type="EMBL" id="SFL15182.1"/>
    </source>
</evidence>
<feature type="domain" description="NADP-dependent oxidoreductase" evidence="4">
    <location>
        <begin position="77"/>
        <end position="304"/>
    </location>
</feature>
<dbReference type="InterPro" id="IPR036812">
    <property type="entry name" value="NAD(P)_OxRdtase_dom_sf"/>
</dbReference>
<evidence type="ECO:0000256" key="3">
    <source>
        <dbReference type="ARBA" id="ARBA00023002"/>
    </source>
</evidence>
<keyword evidence="3" id="KW-0560">Oxidoreductase</keyword>
<reference evidence="6" key="1">
    <citation type="submission" date="2016-10" db="EMBL/GenBank/DDBJ databases">
        <authorList>
            <person name="Varghese N."/>
            <person name="Submissions S."/>
        </authorList>
    </citation>
    <scope>NUCLEOTIDE SEQUENCE [LARGE SCALE GENOMIC DNA]</scope>
    <source>
        <strain evidence="6">CGMCC 1.7738</strain>
    </source>
</reference>
<proteinExistence type="inferred from homology"/>
<dbReference type="GO" id="GO:0016616">
    <property type="term" value="F:oxidoreductase activity, acting on the CH-OH group of donors, NAD or NADP as acceptor"/>
    <property type="evidence" value="ECO:0007669"/>
    <property type="project" value="UniProtKB-ARBA"/>
</dbReference>
<dbReference type="PRINTS" id="PR00069">
    <property type="entry name" value="ALDKETRDTASE"/>
</dbReference>
<dbReference type="PANTHER" id="PTHR43827">
    <property type="entry name" value="2,5-DIKETO-D-GLUCONIC ACID REDUCTASE"/>
    <property type="match status" value="1"/>
</dbReference>
<protein>
    <submittedName>
        <fullName evidence="5">2,5-diketo-D-gluconate reductase B</fullName>
    </submittedName>
</protein>
<dbReference type="PIRSF" id="PIRSF000097">
    <property type="entry name" value="AKR"/>
    <property type="match status" value="1"/>
</dbReference>
<gene>
    <name evidence="5" type="ORF">SAMN04487950_2742</name>
</gene>
<dbReference type="Proteomes" id="UP000199607">
    <property type="component" value="Unassembled WGS sequence"/>
</dbReference>
<dbReference type="InterPro" id="IPR020471">
    <property type="entry name" value="AKR"/>
</dbReference>
<evidence type="ECO:0000256" key="2">
    <source>
        <dbReference type="ARBA" id="ARBA00022857"/>
    </source>
</evidence>
<dbReference type="AlphaFoldDB" id="A0A1I4FAZ9"/>
<accession>A0A1I4FAZ9</accession>
<dbReference type="PANTHER" id="PTHR43827:SF3">
    <property type="entry name" value="NADP-DEPENDENT OXIDOREDUCTASE DOMAIN-CONTAINING PROTEIN"/>
    <property type="match status" value="1"/>
</dbReference>
<dbReference type="InterPro" id="IPR018170">
    <property type="entry name" value="Aldo/ket_reductase_CS"/>
</dbReference>
<dbReference type="STRING" id="553466.SAMN04487950_2742"/>
<dbReference type="EMBL" id="FOTC01000002">
    <property type="protein sequence ID" value="SFL15182.1"/>
    <property type="molecule type" value="Genomic_DNA"/>
</dbReference>
<keyword evidence="2" id="KW-0521">NADP</keyword>
<organism evidence="5 6">
    <name type="scientific">Halogranum rubrum</name>
    <dbReference type="NCBI Taxonomy" id="553466"/>
    <lineage>
        <taxon>Archaea</taxon>
        <taxon>Methanobacteriati</taxon>
        <taxon>Methanobacteriota</taxon>
        <taxon>Stenosarchaea group</taxon>
        <taxon>Halobacteria</taxon>
        <taxon>Halobacteriales</taxon>
        <taxon>Haloferacaceae</taxon>
    </lineage>
</organism>